<dbReference type="RefSeq" id="WP_236457653.1">
    <property type="nucleotide sequence ID" value="NZ_CBCSGE010000013.1"/>
</dbReference>
<feature type="compositionally biased region" description="Pro residues" evidence="1">
    <location>
        <begin position="425"/>
        <end position="439"/>
    </location>
</feature>
<feature type="domain" description="TonB C-terminal" evidence="3">
    <location>
        <begin position="319"/>
        <end position="420"/>
    </location>
</feature>
<comment type="caution">
    <text evidence="4">The sequence shown here is derived from an EMBL/GenBank/DDBJ whole genome shotgun (WGS) entry which is preliminary data.</text>
</comment>
<evidence type="ECO:0000256" key="2">
    <source>
        <dbReference type="SAM" id="Phobius"/>
    </source>
</evidence>
<dbReference type="InterPro" id="IPR037682">
    <property type="entry name" value="TonB_C"/>
</dbReference>
<accession>A0ABV5GL29</accession>
<feature type="transmembrane region" description="Helical" evidence="2">
    <location>
        <begin position="37"/>
        <end position="56"/>
    </location>
</feature>
<feature type="transmembrane region" description="Helical" evidence="2">
    <location>
        <begin position="260"/>
        <end position="279"/>
    </location>
</feature>
<dbReference type="InterPro" id="IPR051045">
    <property type="entry name" value="TonB-dependent_transducer"/>
</dbReference>
<reference evidence="4 5" key="1">
    <citation type="submission" date="2024-09" db="EMBL/GenBank/DDBJ databases">
        <authorList>
            <person name="Sun Q."/>
            <person name="Mori K."/>
        </authorList>
    </citation>
    <scope>NUCLEOTIDE SEQUENCE [LARGE SCALE GENOMIC DNA]</scope>
    <source>
        <strain evidence="4 5">CECT 7955</strain>
    </source>
</reference>
<feature type="transmembrane region" description="Helical" evidence="2">
    <location>
        <begin position="87"/>
        <end position="110"/>
    </location>
</feature>
<keyword evidence="5" id="KW-1185">Reference proteome</keyword>
<dbReference type="Gene3D" id="3.30.1150.10">
    <property type="match status" value="1"/>
</dbReference>
<sequence length="439" mass="51057">MSEFIQYSFLTIILQVGFLIIYQLVLKNETFFRWNRMYLLFCLIVSLLLPLLKVSLENPEQQLVVLNEVVVNSNLKVGMKEITNKSFFQGNLIAILYLIGVIVFFVYFIFKLMKIVKLLKTSMKENFNGLILFRLKDSSDAFSFLNYIFIGDQIKDFEIILKHELVHKEKKHSVDLLLLEVMKIIFWFNPLLHFYQKKITEVHDSEADEVTVSHNKTKHYQSIINQVFQIENIAFTNNFFNQSLIKKRIVMLQKSKKIRVLKYSLVMLLIVVFFMLFSIELVAQEKEKEAKENLPFEAVDEIPSFLTCESTPKNEIMSCFNEEMQTHIKKHFKYPNEAANKNIQGTIFIQFLIDKNGNIANLETRSKDENNDPNGLLAVEAKRIMSLLPKFKPAVHNGKNINVRYGMPLTFKLQAEAHTSKNDLVPPPPPPAPPKPVKK</sequence>
<name>A0ABV5GL29_9FLAO</name>
<dbReference type="PROSITE" id="PS52015">
    <property type="entry name" value="TONB_CTD"/>
    <property type="match status" value="1"/>
</dbReference>
<protein>
    <submittedName>
        <fullName evidence="4">Energy transducer TonB</fullName>
    </submittedName>
</protein>
<gene>
    <name evidence="4" type="ORF">ACFFVF_06110</name>
</gene>
<dbReference type="SUPFAM" id="SSF74653">
    <property type="entry name" value="TolA/TonB C-terminal domain"/>
    <property type="match status" value="1"/>
</dbReference>
<dbReference type="EMBL" id="JBHMEY010000013">
    <property type="protein sequence ID" value="MFB9096080.1"/>
    <property type="molecule type" value="Genomic_DNA"/>
</dbReference>
<keyword evidence="2" id="KW-1133">Transmembrane helix</keyword>
<dbReference type="Proteomes" id="UP001589607">
    <property type="component" value="Unassembled WGS sequence"/>
</dbReference>
<feature type="transmembrane region" description="Helical" evidence="2">
    <location>
        <begin position="6"/>
        <end position="25"/>
    </location>
</feature>
<dbReference type="PANTHER" id="PTHR33446:SF2">
    <property type="entry name" value="PROTEIN TONB"/>
    <property type="match status" value="1"/>
</dbReference>
<evidence type="ECO:0000313" key="4">
    <source>
        <dbReference type="EMBL" id="MFB9096080.1"/>
    </source>
</evidence>
<proteinExistence type="predicted"/>
<dbReference type="PANTHER" id="PTHR33446">
    <property type="entry name" value="PROTEIN TONB-RELATED"/>
    <property type="match status" value="1"/>
</dbReference>
<organism evidence="4 5">
    <name type="scientific">Flavobacterium jumunjinense</name>
    <dbReference type="NCBI Taxonomy" id="998845"/>
    <lineage>
        <taxon>Bacteria</taxon>
        <taxon>Pseudomonadati</taxon>
        <taxon>Bacteroidota</taxon>
        <taxon>Flavobacteriia</taxon>
        <taxon>Flavobacteriales</taxon>
        <taxon>Flavobacteriaceae</taxon>
        <taxon>Flavobacterium</taxon>
    </lineage>
</organism>
<evidence type="ECO:0000313" key="5">
    <source>
        <dbReference type="Proteomes" id="UP001589607"/>
    </source>
</evidence>
<keyword evidence="2" id="KW-0472">Membrane</keyword>
<dbReference type="InterPro" id="IPR008756">
    <property type="entry name" value="Peptidase_M56"/>
</dbReference>
<feature type="region of interest" description="Disordered" evidence="1">
    <location>
        <begin position="416"/>
        <end position="439"/>
    </location>
</feature>
<dbReference type="Pfam" id="PF03544">
    <property type="entry name" value="TonB_C"/>
    <property type="match status" value="1"/>
</dbReference>
<evidence type="ECO:0000259" key="3">
    <source>
        <dbReference type="PROSITE" id="PS52015"/>
    </source>
</evidence>
<keyword evidence="2" id="KW-0812">Transmembrane</keyword>
<dbReference type="Pfam" id="PF05569">
    <property type="entry name" value="Peptidase_M56"/>
    <property type="match status" value="1"/>
</dbReference>
<evidence type="ECO:0000256" key="1">
    <source>
        <dbReference type="SAM" id="MobiDB-lite"/>
    </source>
</evidence>